<reference evidence="8" key="1">
    <citation type="submission" date="2025-08" db="UniProtKB">
        <authorList>
            <consortium name="RefSeq"/>
        </authorList>
    </citation>
    <scope>IDENTIFICATION</scope>
</reference>
<dbReference type="CTD" id="4261"/>
<dbReference type="GO" id="GO:0045348">
    <property type="term" value="P:positive regulation of MHC class II biosynthetic process"/>
    <property type="evidence" value="ECO:0007669"/>
    <property type="project" value="TreeGrafter"/>
</dbReference>
<dbReference type="InterPro" id="IPR007111">
    <property type="entry name" value="NACHT_NTPase"/>
</dbReference>
<sequence length="1169" mass="130575">MVPFEEVLAQVRGALRNATPSLIHDLLKELMDAQVFSRPYYLSLIPAGDEEEWDRRDIVSVNEEDLARRLALPVWQKWDVCEDILATLFKPMLDYGPKEFPSVCDFPKDLETILDEASLSLFEEFLVDCNFFNEDLNVHDDPAVTQALPEIDSSRLEKRKHEGVQADTYPEKVPRLEHNKMEGGFHLSQDPVPCVLQLTMPPIPVTESASLLPSCGECTVVNVERFQFVDRCMPTSLSLCDPSNVFYIPDGPAFQVIHTLPHSVINFPVASTIVPVSNYVLMSPVSVSPGSQIVPVSPVGGTVAPTEFNVTAPVSSQTDSASKGLYSPSVSPRKAADEIQQRDTPASVPQPPRKPSPEMPRCVEDYIQLAKSQMKDSCGLVEPNMSMESHYVDVQLVQRRIQIKTGKNANKCLEKELVVLSDSERKEATIDRSQVFRDSSSKPKQLMAILGKAGMGKSVLIRRLCLDWANDCLPQFKFVFLLNFKTLSRTQSSHSLRSLLFDLSSAPGSENTEDVFKYILSSPAEVLIIFDSFDDFRDYTGLLHCPDTYDLDSNYSIKDLFSGLFQKKLLAGCTLLIATRPKGVLNQLLRKVDSILELCGFTSEEIQLYTSNYFRDSTFCEKALAAIKSQSYVFSLCSCPLLCRITCSLLENQDCAGFTLPSTLTGLCKRLLHQILNKNSVKDKQTQNILRLCGLAWEAFKTQNVLLNSRQSGSEELWDFGLNSGILTSHITRKENGEEQTSYSFAHLLIQNLLCVLHMAQSKDISDKMLVAQIMLQQKKKKPQGEWHDGMQRFVTGLLFQKTSSQDGSFLETTADTQAKRKAVEAHLESLRPGQLIPTYLLELFHCVYESNNVKLSKHLVKSLPDDLSFYGTQLCPPDIYVVRHVLQNAKGLRRTFSINLQDTSISLSGLKDLVGLNCIKSFRASIADTISLWEDLHKNNDAALLKSTVDKFTICPYKATEVRHIDNLFHLVQIHKERKLSLCGAGPALEDDIPAVRHLQKLEYELGPQHGPVAFPRLVAILPTLQSLQYLDLENNKIGDSGAELLADVLLNLSSLKILNLSQNYIGDKGVEKLALALSSVLSLQSLSLYSNFIADGGAESLASVLPNMKSLMDLDVKYNKFTDIGAQKLGDALKNCPSIKALELWNQFIPYGVFEHLQHQDTRIGFL</sequence>
<evidence type="ECO:0000256" key="4">
    <source>
        <dbReference type="ARBA" id="ARBA00022840"/>
    </source>
</evidence>
<feature type="compositionally biased region" description="Pro residues" evidence="5">
    <location>
        <begin position="348"/>
        <end position="358"/>
    </location>
</feature>
<dbReference type="InParanoid" id="A0A6J2WJB1"/>
<proteinExistence type="predicted"/>
<keyword evidence="4" id="KW-0067">ATP-binding</keyword>
<keyword evidence="2" id="KW-0677">Repeat</keyword>
<dbReference type="GeneID" id="115826088"/>
<dbReference type="GO" id="GO:0045345">
    <property type="term" value="P:positive regulation of MHC class I biosynthetic process"/>
    <property type="evidence" value="ECO:0007669"/>
    <property type="project" value="TreeGrafter"/>
</dbReference>
<dbReference type="InterPro" id="IPR027417">
    <property type="entry name" value="P-loop_NTPase"/>
</dbReference>
<evidence type="ECO:0000313" key="8">
    <source>
        <dbReference type="RefSeq" id="XP_030645625.1"/>
    </source>
</evidence>
<keyword evidence="3" id="KW-0547">Nucleotide-binding</keyword>
<organism evidence="7 8">
    <name type="scientific">Chanos chanos</name>
    <name type="common">Milkfish</name>
    <name type="synonym">Mugil chanos</name>
    <dbReference type="NCBI Taxonomy" id="29144"/>
    <lineage>
        <taxon>Eukaryota</taxon>
        <taxon>Metazoa</taxon>
        <taxon>Chordata</taxon>
        <taxon>Craniata</taxon>
        <taxon>Vertebrata</taxon>
        <taxon>Euteleostomi</taxon>
        <taxon>Actinopterygii</taxon>
        <taxon>Neopterygii</taxon>
        <taxon>Teleostei</taxon>
        <taxon>Ostariophysi</taxon>
        <taxon>Gonorynchiformes</taxon>
        <taxon>Chanidae</taxon>
        <taxon>Chanos</taxon>
    </lineage>
</organism>
<dbReference type="Gene3D" id="3.40.50.300">
    <property type="entry name" value="P-loop containing nucleotide triphosphate hydrolases"/>
    <property type="match status" value="1"/>
</dbReference>
<gene>
    <name evidence="8" type="primary">ciita</name>
</gene>
<dbReference type="PRINTS" id="PR01719">
    <property type="entry name" value="MHCIIACTVATR"/>
</dbReference>
<dbReference type="PANTHER" id="PTHR47189">
    <property type="entry name" value="MHC CLASS II TRANSACTIVATOR"/>
    <property type="match status" value="1"/>
</dbReference>
<evidence type="ECO:0000256" key="5">
    <source>
        <dbReference type="SAM" id="MobiDB-lite"/>
    </source>
</evidence>
<evidence type="ECO:0000256" key="1">
    <source>
        <dbReference type="ARBA" id="ARBA00022614"/>
    </source>
</evidence>
<dbReference type="SUPFAM" id="SSF52047">
    <property type="entry name" value="RNI-like"/>
    <property type="match status" value="1"/>
</dbReference>
<dbReference type="PROSITE" id="PS50837">
    <property type="entry name" value="NACHT"/>
    <property type="match status" value="1"/>
</dbReference>
<keyword evidence="7" id="KW-1185">Reference proteome</keyword>
<dbReference type="InterPro" id="IPR008095">
    <property type="entry name" value="MHC_II_transact"/>
</dbReference>
<dbReference type="GO" id="GO:0045944">
    <property type="term" value="P:positive regulation of transcription by RNA polymerase II"/>
    <property type="evidence" value="ECO:0007669"/>
    <property type="project" value="TreeGrafter"/>
</dbReference>
<dbReference type="Pfam" id="PF05729">
    <property type="entry name" value="NACHT"/>
    <property type="match status" value="1"/>
</dbReference>
<feature type="region of interest" description="Disordered" evidence="5">
    <location>
        <begin position="313"/>
        <end position="360"/>
    </location>
</feature>
<evidence type="ECO:0000313" key="7">
    <source>
        <dbReference type="Proteomes" id="UP000504632"/>
    </source>
</evidence>
<dbReference type="GO" id="GO:0005524">
    <property type="term" value="F:ATP binding"/>
    <property type="evidence" value="ECO:0007669"/>
    <property type="project" value="UniProtKB-KW"/>
</dbReference>
<evidence type="ECO:0000256" key="3">
    <source>
        <dbReference type="ARBA" id="ARBA00022741"/>
    </source>
</evidence>
<dbReference type="Gene3D" id="3.80.10.10">
    <property type="entry name" value="Ribonuclease Inhibitor"/>
    <property type="match status" value="1"/>
</dbReference>
<protein>
    <submittedName>
        <fullName evidence="8">MHC class II transactivator</fullName>
    </submittedName>
</protein>
<evidence type="ECO:0000256" key="2">
    <source>
        <dbReference type="ARBA" id="ARBA00022737"/>
    </source>
</evidence>
<dbReference type="FunFam" id="3.40.50.300:FF:001028">
    <property type="entry name" value="Class II major histocompatibility complex transactivator"/>
    <property type="match status" value="1"/>
</dbReference>
<dbReference type="Pfam" id="PF13516">
    <property type="entry name" value="LRR_6"/>
    <property type="match status" value="3"/>
</dbReference>
<dbReference type="AlphaFoldDB" id="A0A6J2WJB1"/>
<name>A0A6J2WJB1_CHACN</name>
<evidence type="ECO:0000259" key="6">
    <source>
        <dbReference type="PROSITE" id="PS50837"/>
    </source>
</evidence>
<keyword evidence="1" id="KW-0433">Leucine-rich repeat</keyword>
<feature type="domain" description="NACHT" evidence="6">
    <location>
        <begin position="445"/>
        <end position="587"/>
    </location>
</feature>
<dbReference type="PANTHER" id="PTHR47189:SF1">
    <property type="entry name" value="MHC CLASS II TRANSACTIVATOR"/>
    <property type="match status" value="1"/>
</dbReference>
<dbReference type="InterPro" id="IPR032675">
    <property type="entry name" value="LRR_dom_sf"/>
</dbReference>
<dbReference type="Proteomes" id="UP000504632">
    <property type="component" value="Chromosome 13"/>
</dbReference>
<dbReference type="InterPro" id="IPR001611">
    <property type="entry name" value="Leu-rich_rpt"/>
</dbReference>
<dbReference type="OrthoDB" id="120976at2759"/>
<accession>A0A6J2WJB1</accession>
<dbReference type="SUPFAM" id="SSF52540">
    <property type="entry name" value="P-loop containing nucleoside triphosphate hydrolases"/>
    <property type="match status" value="1"/>
</dbReference>
<dbReference type="SMART" id="SM00368">
    <property type="entry name" value="LRR_RI"/>
    <property type="match status" value="4"/>
</dbReference>
<dbReference type="RefSeq" id="XP_030645625.1">
    <property type="nucleotide sequence ID" value="XM_030789765.1"/>
</dbReference>